<accession>A0A1I6TTS5</accession>
<dbReference type="InterPro" id="IPR018649">
    <property type="entry name" value="SHOCT"/>
</dbReference>
<organism evidence="3 4">
    <name type="scientific">Halostagnicola kamekurae</name>
    <dbReference type="NCBI Taxonomy" id="619731"/>
    <lineage>
        <taxon>Archaea</taxon>
        <taxon>Methanobacteriati</taxon>
        <taxon>Methanobacteriota</taxon>
        <taxon>Stenosarchaea group</taxon>
        <taxon>Halobacteria</taxon>
        <taxon>Halobacteriales</taxon>
        <taxon>Natrialbaceae</taxon>
        <taxon>Halostagnicola</taxon>
    </lineage>
</organism>
<keyword evidence="1" id="KW-1133">Transmembrane helix</keyword>
<reference evidence="4" key="1">
    <citation type="submission" date="2016-10" db="EMBL/GenBank/DDBJ databases">
        <authorList>
            <person name="Varghese N."/>
            <person name="Submissions S."/>
        </authorList>
    </citation>
    <scope>NUCLEOTIDE SEQUENCE [LARGE SCALE GENOMIC DNA]</scope>
    <source>
        <strain evidence="4">DSM 22427</strain>
    </source>
</reference>
<keyword evidence="4" id="KW-1185">Reference proteome</keyword>
<name>A0A1I6TTS5_9EURY</name>
<dbReference type="RefSeq" id="WP_092906246.1">
    <property type="nucleotide sequence ID" value="NZ_FOZS01000003.1"/>
</dbReference>
<evidence type="ECO:0000259" key="2">
    <source>
        <dbReference type="Pfam" id="PF09851"/>
    </source>
</evidence>
<feature type="transmembrane region" description="Helical" evidence="1">
    <location>
        <begin position="12"/>
        <end position="33"/>
    </location>
</feature>
<keyword evidence="1" id="KW-0812">Transmembrane</keyword>
<evidence type="ECO:0000256" key="1">
    <source>
        <dbReference type="SAM" id="Phobius"/>
    </source>
</evidence>
<dbReference type="Proteomes" id="UP000199199">
    <property type="component" value="Unassembled WGS sequence"/>
</dbReference>
<keyword evidence="1" id="KW-0472">Membrane</keyword>
<feature type="domain" description="SHOCT" evidence="2">
    <location>
        <begin position="88"/>
        <end position="114"/>
    </location>
</feature>
<proteinExistence type="predicted"/>
<dbReference type="Pfam" id="PF09851">
    <property type="entry name" value="SHOCT"/>
    <property type="match status" value="1"/>
</dbReference>
<dbReference type="EMBL" id="FOZS01000003">
    <property type="protein sequence ID" value="SFS92595.1"/>
    <property type="molecule type" value="Genomic_DNA"/>
</dbReference>
<evidence type="ECO:0000313" key="4">
    <source>
        <dbReference type="Proteomes" id="UP000199199"/>
    </source>
</evidence>
<gene>
    <name evidence="3" type="ORF">SAMN04488556_3426</name>
</gene>
<feature type="transmembrane region" description="Helical" evidence="1">
    <location>
        <begin position="53"/>
        <end position="75"/>
    </location>
</feature>
<sequence>MAIDESLIRTVLVVIAVILLLPFLMMVVMMPMMGLWGGGHMWGGGMGNSAGTVLVLFLTLLVPLLVILGIGYLLYRVVGQPDALQRDAALEELRTAYARGEITDEEFEERRERLQEKR</sequence>
<evidence type="ECO:0000313" key="3">
    <source>
        <dbReference type="EMBL" id="SFS92595.1"/>
    </source>
</evidence>
<protein>
    <submittedName>
        <fullName evidence="3">Putative membrane protein</fullName>
    </submittedName>
</protein>
<dbReference type="AlphaFoldDB" id="A0A1I6TTS5"/>